<feature type="compositionally biased region" description="Low complexity" evidence="1">
    <location>
        <begin position="45"/>
        <end position="54"/>
    </location>
</feature>
<evidence type="ECO:0000256" key="1">
    <source>
        <dbReference type="SAM" id="MobiDB-lite"/>
    </source>
</evidence>
<keyword evidence="3" id="KW-1185">Reference proteome</keyword>
<accession>A0A836KI25</accession>
<gene>
    <name evidence="2" type="ORF">LSCM1_01593</name>
</gene>
<evidence type="ECO:0000313" key="2">
    <source>
        <dbReference type="EMBL" id="KAG5471500.1"/>
    </source>
</evidence>
<dbReference type="OrthoDB" id="266191at2759"/>
<comment type="caution">
    <text evidence="2">The sequence shown here is derived from an EMBL/GenBank/DDBJ whole genome shotgun (WGS) entry which is preliminary data.</text>
</comment>
<dbReference type="Proteomes" id="UP000673552">
    <property type="component" value="Unassembled WGS sequence"/>
</dbReference>
<proteinExistence type="predicted"/>
<feature type="region of interest" description="Disordered" evidence="1">
    <location>
        <begin position="141"/>
        <end position="164"/>
    </location>
</feature>
<dbReference type="RefSeq" id="XP_067176474.1">
    <property type="nucleotide sequence ID" value="XM_067319195.1"/>
</dbReference>
<dbReference type="KEGG" id="lmat:92511707"/>
<evidence type="ECO:0000313" key="3">
    <source>
        <dbReference type="Proteomes" id="UP000673552"/>
    </source>
</evidence>
<dbReference type="EMBL" id="JAFEUZ010000031">
    <property type="protein sequence ID" value="KAG5471500.1"/>
    <property type="molecule type" value="Genomic_DNA"/>
</dbReference>
<name>A0A836KI25_9TRYP</name>
<feature type="region of interest" description="Disordered" evidence="1">
    <location>
        <begin position="223"/>
        <end position="254"/>
    </location>
</feature>
<feature type="region of interest" description="Disordered" evidence="1">
    <location>
        <begin position="24"/>
        <end position="104"/>
    </location>
</feature>
<dbReference type="AlphaFoldDB" id="A0A836KI25"/>
<organism evidence="2 3">
    <name type="scientific">Leishmania martiniquensis</name>
    <dbReference type="NCBI Taxonomy" id="1580590"/>
    <lineage>
        <taxon>Eukaryota</taxon>
        <taxon>Discoba</taxon>
        <taxon>Euglenozoa</taxon>
        <taxon>Kinetoplastea</taxon>
        <taxon>Metakinetoplastina</taxon>
        <taxon>Trypanosomatida</taxon>
        <taxon>Trypanosomatidae</taxon>
        <taxon>Leishmaniinae</taxon>
        <taxon>Leishmania</taxon>
    </lineage>
</organism>
<sequence>MGRHDDSEDEGSRCCCELLASWFPGLRRPPQHRPSRDESIYSTRSSASSKGAGSDAVDEDDESRSFDEFGPIRFGSWNSMGDLMSTATSESEAPSVESDPQERARRAATSFLKWKDKEYVPLSYDEKRAIKEYRKAIAQEEGSYTSTRAQRPPDGTSRQVTSRAEECVPLDDSTDGCTLVRRRSSQIRFTAAVVASRAVDVHNDALVVRGAGEEVPALPRSASILRSSSVTRSTEEPPVFTGGSEKGLPDEAEE</sequence>
<dbReference type="GeneID" id="92511707"/>
<reference evidence="3" key="1">
    <citation type="journal article" date="2021" name="Microbiol. Resour. Announc.">
        <title>LGAAP: Leishmaniinae Genome Assembly and Annotation Pipeline.</title>
        <authorList>
            <person name="Almutairi H."/>
            <person name="Urbaniak M.D."/>
            <person name="Bates M.D."/>
            <person name="Jariyapan N."/>
            <person name="Kwakye-Nuako G."/>
            <person name="Thomaz-Soccol V."/>
            <person name="Al-Salem W.S."/>
            <person name="Dillon R.J."/>
            <person name="Bates P.A."/>
            <person name="Gatherer D."/>
        </authorList>
    </citation>
    <scope>NUCLEOTIDE SEQUENCE [LARGE SCALE GENOMIC DNA]</scope>
</reference>
<reference evidence="3" key="2">
    <citation type="journal article" date="2021" name="Sci. Data">
        <title>Chromosome-scale genome sequencing, assembly and annotation of six genomes from subfamily Leishmaniinae.</title>
        <authorList>
            <person name="Almutairi H."/>
            <person name="Urbaniak M.D."/>
            <person name="Bates M.D."/>
            <person name="Jariyapan N."/>
            <person name="Kwakye-Nuako G."/>
            <person name="Thomaz Soccol V."/>
            <person name="Al-Salem W.S."/>
            <person name="Dillon R.J."/>
            <person name="Bates P.A."/>
            <person name="Gatherer D."/>
        </authorList>
    </citation>
    <scope>NUCLEOTIDE SEQUENCE [LARGE SCALE GENOMIC DNA]</scope>
</reference>
<protein>
    <submittedName>
        <fullName evidence="2">Uncharacterized protein</fullName>
    </submittedName>
</protein>